<name>A0A1F5XZW4_9BACT</name>
<feature type="transmembrane region" description="Helical" evidence="1">
    <location>
        <begin position="33"/>
        <end position="53"/>
    </location>
</feature>
<comment type="caution">
    <text evidence="2">The sequence shown here is derived from an EMBL/GenBank/DDBJ whole genome shotgun (WGS) entry which is preliminary data.</text>
</comment>
<dbReference type="AlphaFoldDB" id="A0A1F5XZW4"/>
<sequence length="103" mass="12292">MNFDFSKLKKFSLNPSHVRRGLFLEPEKLWGKFVWFLIIFAALAFAFNGWVFYRFYFNFPEGENLPAPQALKTKSFNKVLERIEKKKDSFNDYKNNLIIEDPS</sequence>
<evidence type="ECO:0000313" key="3">
    <source>
        <dbReference type="Proteomes" id="UP000178894"/>
    </source>
</evidence>
<proteinExistence type="predicted"/>
<keyword evidence="1" id="KW-0472">Membrane</keyword>
<dbReference type="EMBL" id="MFIQ01000016">
    <property type="protein sequence ID" value="OGF93487.1"/>
    <property type="molecule type" value="Genomic_DNA"/>
</dbReference>
<evidence type="ECO:0000256" key="1">
    <source>
        <dbReference type="SAM" id="Phobius"/>
    </source>
</evidence>
<keyword evidence="1" id="KW-0812">Transmembrane</keyword>
<gene>
    <name evidence="2" type="ORF">A3G54_01030</name>
</gene>
<evidence type="ECO:0000313" key="2">
    <source>
        <dbReference type="EMBL" id="OGF93487.1"/>
    </source>
</evidence>
<reference evidence="2 3" key="1">
    <citation type="journal article" date="2016" name="Nat. Commun.">
        <title>Thousands of microbial genomes shed light on interconnected biogeochemical processes in an aquifer system.</title>
        <authorList>
            <person name="Anantharaman K."/>
            <person name="Brown C.T."/>
            <person name="Hug L.A."/>
            <person name="Sharon I."/>
            <person name="Castelle C.J."/>
            <person name="Probst A.J."/>
            <person name="Thomas B.C."/>
            <person name="Singh A."/>
            <person name="Wilkins M.J."/>
            <person name="Karaoz U."/>
            <person name="Brodie E.L."/>
            <person name="Williams K.H."/>
            <person name="Hubbard S.S."/>
            <person name="Banfield J.F."/>
        </authorList>
    </citation>
    <scope>NUCLEOTIDE SEQUENCE [LARGE SCALE GENOMIC DNA]</scope>
</reference>
<accession>A0A1F5XZW4</accession>
<dbReference type="STRING" id="1798364.A3G54_01030"/>
<dbReference type="Proteomes" id="UP000178894">
    <property type="component" value="Unassembled WGS sequence"/>
</dbReference>
<keyword evidence="1" id="KW-1133">Transmembrane helix</keyword>
<protein>
    <submittedName>
        <fullName evidence="2">Uncharacterized protein</fullName>
    </submittedName>
</protein>
<organism evidence="2 3">
    <name type="scientific">Candidatus Giovannonibacteria bacterium RIFCSPLOWO2_12_FULL_44_15</name>
    <dbReference type="NCBI Taxonomy" id="1798364"/>
    <lineage>
        <taxon>Bacteria</taxon>
        <taxon>Candidatus Giovannoniibacteriota</taxon>
    </lineage>
</organism>